<feature type="compositionally biased region" description="Polar residues" evidence="3">
    <location>
        <begin position="1"/>
        <end position="19"/>
    </location>
</feature>
<reference evidence="5" key="1">
    <citation type="submission" date="2023-12" db="EMBL/GenBank/DDBJ databases">
        <title>Genome assembly of Anisodus tanguticus.</title>
        <authorList>
            <person name="Wang Y.-J."/>
        </authorList>
    </citation>
    <scope>NUCLEOTIDE SEQUENCE</scope>
    <source>
        <strain evidence="5">KB-2021</strain>
        <tissue evidence="5">Leaf</tissue>
    </source>
</reference>
<feature type="compositionally biased region" description="Polar residues" evidence="3">
    <location>
        <begin position="286"/>
        <end position="300"/>
    </location>
</feature>
<comment type="similarity">
    <text evidence="1 2">Belongs to the TIFY/JAZ family.</text>
</comment>
<dbReference type="Pfam" id="PF06200">
    <property type="entry name" value="tify"/>
    <property type="match status" value="1"/>
</dbReference>
<name>A0AAE1VN52_9SOLA</name>
<dbReference type="PANTHER" id="PTHR33077">
    <property type="entry name" value="PROTEIN TIFY 4A-RELATED-RELATED"/>
    <property type="match status" value="1"/>
</dbReference>
<dbReference type="InterPro" id="IPR040390">
    <property type="entry name" value="TIFY/JAZ"/>
</dbReference>
<dbReference type="GO" id="GO:0005634">
    <property type="term" value="C:nucleus"/>
    <property type="evidence" value="ECO:0007669"/>
    <property type="project" value="UniProtKB-SubCell"/>
</dbReference>
<comment type="domain">
    <text evidence="2">The jas domain is required for interaction with COI1.</text>
</comment>
<accession>A0AAE1VN52</accession>
<evidence type="ECO:0000256" key="2">
    <source>
        <dbReference type="RuleBase" id="RU369065"/>
    </source>
</evidence>
<comment type="function">
    <text evidence="2">Repressor of jasmonate responses.</text>
</comment>
<feature type="region of interest" description="Disordered" evidence="3">
    <location>
        <begin position="1"/>
        <end position="25"/>
    </location>
</feature>
<evidence type="ECO:0000259" key="4">
    <source>
        <dbReference type="PROSITE" id="PS51320"/>
    </source>
</evidence>
<dbReference type="EMBL" id="JAVYJV010000003">
    <property type="protein sequence ID" value="KAK4375247.1"/>
    <property type="molecule type" value="Genomic_DNA"/>
</dbReference>
<evidence type="ECO:0000313" key="6">
    <source>
        <dbReference type="Proteomes" id="UP001291623"/>
    </source>
</evidence>
<feature type="compositionally biased region" description="Polar residues" evidence="3">
    <location>
        <begin position="107"/>
        <end position="122"/>
    </location>
</feature>
<dbReference type="PANTHER" id="PTHR33077:SF8">
    <property type="entry name" value="PROTEIN TIFY 8"/>
    <property type="match status" value="1"/>
</dbReference>
<feature type="domain" description="Tify" evidence="4">
    <location>
        <begin position="296"/>
        <end position="331"/>
    </location>
</feature>
<feature type="region of interest" description="Disordered" evidence="3">
    <location>
        <begin position="282"/>
        <end position="302"/>
    </location>
</feature>
<sequence length="459" mass="48248">MAHIQSNKNVSSSKGTSGTAGDEVKGAVGTTFHDFLGKGYHQDSSSGMFGRVVLPSEVASPSASSGGGRGPISTTSDLASERHVGNHFEGVPFYALRGELSGHETSNRLSGTKRSNSDSLMGSTRDKFSTLRPDALGTSHMQKLLQNAGGERRGRPHDQEMSFVMHPTRPFHASLISQPPATGRTDANASKWDRVIPVNVGPTLQYPPRASHVLPFGYQSSANRFGDANAGPSTIYQAAADEGSRTGIKGSGILSSINASGGISDRSLSGVPLTGAKKSGLHLSDLESSNPSRQGSSPAGSQMAIFYGGQAHVFDNVHPNKEPKIGLANPLENKLQYDNSLPHNMTEFPAMYQADVIMALAGSNGGSWSTTYAPKPAVRPSTGENCSPKAENEITKGSNLALMRELHGRSSSKAGFTHGIGSGDHIPVPQGIHRGANIIKKAKTAGQAAENDTDEKREV</sequence>
<comment type="caution">
    <text evidence="5">The sequence shown here is derived from an EMBL/GenBank/DDBJ whole genome shotgun (WGS) entry which is preliminary data.</text>
</comment>
<keyword evidence="2" id="KW-0539">Nucleus</keyword>
<keyword evidence="2" id="KW-1184">Jasmonic acid signaling pathway</keyword>
<evidence type="ECO:0000313" key="5">
    <source>
        <dbReference type="EMBL" id="KAK4375247.1"/>
    </source>
</evidence>
<protein>
    <recommendedName>
        <fullName evidence="2">Protein TIFY</fullName>
    </recommendedName>
    <alternativeName>
        <fullName evidence="2">Jasmonate ZIM domain-containing protein</fullName>
    </alternativeName>
</protein>
<evidence type="ECO:0000256" key="3">
    <source>
        <dbReference type="SAM" id="MobiDB-lite"/>
    </source>
</evidence>
<dbReference type="Proteomes" id="UP001291623">
    <property type="component" value="Unassembled WGS sequence"/>
</dbReference>
<organism evidence="5 6">
    <name type="scientific">Anisodus tanguticus</name>
    <dbReference type="NCBI Taxonomy" id="243964"/>
    <lineage>
        <taxon>Eukaryota</taxon>
        <taxon>Viridiplantae</taxon>
        <taxon>Streptophyta</taxon>
        <taxon>Embryophyta</taxon>
        <taxon>Tracheophyta</taxon>
        <taxon>Spermatophyta</taxon>
        <taxon>Magnoliopsida</taxon>
        <taxon>eudicotyledons</taxon>
        <taxon>Gunneridae</taxon>
        <taxon>Pentapetalae</taxon>
        <taxon>asterids</taxon>
        <taxon>lamiids</taxon>
        <taxon>Solanales</taxon>
        <taxon>Solanaceae</taxon>
        <taxon>Solanoideae</taxon>
        <taxon>Hyoscyameae</taxon>
        <taxon>Anisodus</taxon>
    </lineage>
</organism>
<dbReference type="GO" id="GO:2000022">
    <property type="term" value="P:regulation of jasmonic acid mediated signaling pathway"/>
    <property type="evidence" value="ECO:0007669"/>
    <property type="project" value="UniProtKB-UniRule"/>
</dbReference>
<dbReference type="InterPro" id="IPR010399">
    <property type="entry name" value="Tify_dom"/>
</dbReference>
<proteinExistence type="inferred from homology"/>
<dbReference type="AlphaFoldDB" id="A0AAE1VN52"/>
<feature type="region of interest" description="Disordered" evidence="3">
    <location>
        <begin position="103"/>
        <end position="132"/>
    </location>
</feature>
<gene>
    <name evidence="5" type="ORF">RND71_005924</name>
</gene>
<comment type="subcellular location">
    <subcellularLocation>
        <location evidence="2">Nucleus</location>
    </subcellularLocation>
</comment>
<dbReference type="GO" id="GO:0031347">
    <property type="term" value="P:regulation of defense response"/>
    <property type="evidence" value="ECO:0007669"/>
    <property type="project" value="UniProtKB-UniRule"/>
</dbReference>
<dbReference type="SMART" id="SM00979">
    <property type="entry name" value="TIFY"/>
    <property type="match status" value="1"/>
</dbReference>
<dbReference type="GO" id="GO:0009611">
    <property type="term" value="P:response to wounding"/>
    <property type="evidence" value="ECO:0007669"/>
    <property type="project" value="UniProtKB-UniRule"/>
</dbReference>
<feature type="region of interest" description="Disordered" evidence="3">
    <location>
        <begin position="58"/>
        <end position="77"/>
    </location>
</feature>
<dbReference type="PROSITE" id="PS51320">
    <property type="entry name" value="TIFY"/>
    <property type="match status" value="1"/>
</dbReference>
<keyword evidence="6" id="KW-1185">Reference proteome</keyword>
<evidence type="ECO:0000256" key="1">
    <source>
        <dbReference type="ARBA" id="ARBA00008614"/>
    </source>
</evidence>